<proteinExistence type="predicted"/>
<dbReference type="EMBL" id="JBHSMA010000009">
    <property type="protein sequence ID" value="MFC5411995.1"/>
    <property type="molecule type" value="Genomic_DNA"/>
</dbReference>
<comment type="caution">
    <text evidence="2">The sequence shown here is derived from an EMBL/GenBank/DDBJ whole genome shotgun (WGS) entry which is preliminary data.</text>
</comment>
<evidence type="ECO:0000256" key="1">
    <source>
        <dbReference type="SAM" id="SignalP"/>
    </source>
</evidence>
<protein>
    <submittedName>
        <fullName evidence="2">DUF4270 family protein</fullName>
    </submittedName>
</protein>
<dbReference type="Pfam" id="PF14092">
    <property type="entry name" value="DUF4270"/>
    <property type="match status" value="1"/>
</dbReference>
<dbReference type="RefSeq" id="WP_379849065.1">
    <property type="nucleotide sequence ID" value="NZ_JBHSMA010000009.1"/>
</dbReference>
<accession>A0ABW0IHF2</accession>
<keyword evidence="1" id="KW-0732">Signal</keyword>
<evidence type="ECO:0000313" key="2">
    <source>
        <dbReference type="EMBL" id="MFC5411995.1"/>
    </source>
</evidence>
<gene>
    <name evidence="2" type="ORF">ACFPMF_21910</name>
</gene>
<dbReference type="InterPro" id="IPR025366">
    <property type="entry name" value="DUF4270"/>
</dbReference>
<keyword evidence="3" id="KW-1185">Reference proteome</keyword>
<feature type="chain" id="PRO_5047107346" evidence="1">
    <location>
        <begin position="20"/>
        <end position="439"/>
    </location>
</feature>
<sequence length="439" mass="48853">MQPFLRLTLPVLAVFLVLAACTSGDLDVGQDLIRPDEMQIQYIDTVTVNLSTVMVPDSFITSSDSTVLVGRWTDPLTGLMQARGFGSLSYATNDLPDQKGIRFDSLVLEMDYAYSIGDTLNPVSLQIHQLQKPLEVGAVHYNTQSVPYNTQPLIQKTFLPQFKDVTRQIRIRIPDALARTFYDKLISRDINSAETMSAFWKGFAFVSAPANNVFLALNLTSATSGIRLYYRQNDLNQTAHNLIFPFQAGQFTQLANNRSGTPLQALQRASDVIPSHTTGNSAFLVPGAFLYTRLEIPSLSEFIKPTGFLGLNRAELVIEPIRRNLRDNAPPPAQLGLYFTNAQNETLTAVPGLANGEISAVASYQYLPNELELQDAYVFNITQYINQIMRGEAVARPILLRIPSGQITMKTMLQRVAFGNRHHTTDRIKLKLYVTSDAN</sequence>
<evidence type="ECO:0000313" key="3">
    <source>
        <dbReference type="Proteomes" id="UP001596106"/>
    </source>
</evidence>
<dbReference type="Proteomes" id="UP001596106">
    <property type="component" value="Unassembled WGS sequence"/>
</dbReference>
<feature type="signal peptide" evidence="1">
    <location>
        <begin position="1"/>
        <end position="19"/>
    </location>
</feature>
<dbReference type="PROSITE" id="PS51257">
    <property type="entry name" value="PROKAR_LIPOPROTEIN"/>
    <property type="match status" value="1"/>
</dbReference>
<name>A0ABW0IHF2_9BACT</name>
<organism evidence="2 3">
    <name type="scientific">Larkinella bovis</name>
    <dbReference type="NCBI Taxonomy" id="683041"/>
    <lineage>
        <taxon>Bacteria</taxon>
        <taxon>Pseudomonadati</taxon>
        <taxon>Bacteroidota</taxon>
        <taxon>Cytophagia</taxon>
        <taxon>Cytophagales</taxon>
        <taxon>Spirosomataceae</taxon>
        <taxon>Larkinella</taxon>
    </lineage>
</organism>
<reference evidence="3" key="1">
    <citation type="journal article" date="2019" name="Int. J. Syst. Evol. Microbiol.">
        <title>The Global Catalogue of Microorganisms (GCM) 10K type strain sequencing project: providing services to taxonomists for standard genome sequencing and annotation.</title>
        <authorList>
            <consortium name="The Broad Institute Genomics Platform"/>
            <consortium name="The Broad Institute Genome Sequencing Center for Infectious Disease"/>
            <person name="Wu L."/>
            <person name="Ma J."/>
        </authorList>
    </citation>
    <scope>NUCLEOTIDE SEQUENCE [LARGE SCALE GENOMIC DNA]</scope>
    <source>
        <strain evidence="3">CCUG 55250</strain>
    </source>
</reference>